<dbReference type="AlphaFoldDB" id="A0AAD7T6N7"/>
<proteinExistence type="predicted"/>
<organism evidence="2 3">
    <name type="scientific">Aldrovandia affinis</name>
    <dbReference type="NCBI Taxonomy" id="143900"/>
    <lineage>
        <taxon>Eukaryota</taxon>
        <taxon>Metazoa</taxon>
        <taxon>Chordata</taxon>
        <taxon>Craniata</taxon>
        <taxon>Vertebrata</taxon>
        <taxon>Euteleostomi</taxon>
        <taxon>Actinopterygii</taxon>
        <taxon>Neopterygii</taxon>
        <taxon>Teleostei</taxon>
        <taxon>Notacanthiformes</taxon>
        <taxon>Halosauridae</taxon>
        <taxon>Aldrovandia</taxon>
    </lineage>
</organism>
<feature type="region of interest" description="Disordered" evidence="1">
    <location>
        <begin position="199"/>
        <end position="253"/>
    </location>
</feature>
<sequence length="253" mass="28214">MKQTNMLPMSLLSHGDYGGQRSGWDFDSNRVQADISDEAPVFPISTQGREHQGEDFSGIPRGSADVILWLNGIQRIFAPGQMLLRPSCPAWEWGGNSSPLSLDSYHDDMKASKARGDEIRNRFFDSRQCLEEAEPHRKRPRVRIERKWNSCGRKQGRQPHPRPLRSRFVIEGEGRGGAIQGSLDQTWVHGNKVVIARSPCRPLEAKPSNTASHGERQGGKNKSARGRGNGVKGMGPRDLTFLRQNTPPSRPTA</sequence>
<comment type="caution">
    <text evidence="2">The sequence shown here is derived from an EMBL/GenBank/DDBJ whole genome shotgun (WGS) entry which is preliminary data.</text>
</comment>
<evidence type="ECO:0000313" key="2">
    <source>
        <dbReference type="EMBL" id="KAJ8415369.1"/>
    </source>
</evidence>
<dbReference type="Proteomes" id="UP001221898">
    <property type="component" value="Unassembled WGS sequence"/>
</dbReference>
<protein>
    <submittedName>
        <fullName evidence="2">Uncharacterized protein</fullName>
    </submittedName>
</protein>
<evidence type="ECO:0000313" key="3">
    <source>
        <dbReference type="Proteomes" id="UP001221898"/>
    </source>
</evidence>
<gene>
    <name evidence="2" type="ORF">AAFF_G00423490</name>
</gene>
<keyword evidence="3" id="KW-1185">Reference proteome</keyword>
<accession>A0AAD7T6N7</accession>
<name>A0AAD7T6N7_9TELE</name>
<dbReference type="EMBL" id="JAINUG010000009">
    <property type="protein sequence ID" value="KAJ8415369.1"/>
    <property type="molecule type" value="Genomic_DNA"/>
</dbReference>
<reference evidence="2" key="1">
    <citation type="journal article" date="2023" name="Science">
        <title>Genome structures resolve the early diversification of teleost fishes.</title>
        <authorList>
            <person name="Parey E."/>
            <person name="Louis A."/>
            <person name="Montfort J."/>
            <person name="Bouchez O."/>
            <person name="Roques C."/>
            <person name="Iampietro C."/>
            <person name="Lluch J."/>
            <person name="Castinel A."/>
            <person name="Donnadieu C."/>
            <person name="Desvignes T."/>
            <person name="Floi Bucao C."/>
            <person name="Jouanno E."/>
            <person name="Wen M."/>
            <person name="Mejri S."/>
            <person name="Dirks R."/>
            <person name="Jansen H."/>
            <person name="Henkel C."/>
            <person name="Chen W.J."/>
            <person name="Zahm M."/>
            <person name="Cabau C."/>
            <person name="Klopp C."/>
            <person name="Thompson A.W."/>
            <person name="Robinson-Rechavi M."/>
            <person name="Braasch I."/>
            <person name="Lecointre G."/>
            <person name="Bobe J."/>
            <person name="Postlethwait J.H."/>
            <person name="Berthelot C."/>
            <person name="Roest Crollius H."/>
            <person name="Guiguen Y."/>
        </authorList>
    </citation>
    <scope>NUCLEOTIDE SEQUENCE</scope>
    <source>
        <strain evidence="2">NC1722</strain>
    </source>
</reference>
<evidence type="ECO:0000256" key="1">
    <source>
        <dbReference type="SAM" id="MobiDB-lite"/>
    </source>
</evidence>